<evidence type="ECO:0000256" key="5">
    <source>
        <dbReference type="SAM" id="MobiDB-lite"/>
    </source>
</evidence>
<dbReference type="InterPro" id="IPR036259">
    <property type="entry name" value="MFS_trans_sf"/>
</dbReference>
<organism evidence="8">
    <name type="scientific">Loa loa</name>
    <name type="common">Eye worm</name>
    <name type="synonym">Filaria loa</name>
    <dbReference type="NCBI Taxonomy" id="7209"/>
    <lineage>
        <taxon>Eukaryota</taxon>
        <taxon>Metazoa</taxon>
        <taxon>Ecdysozoa</taxon>
        <taxon>Nematoda</taxon>
        <taxon>Chromadorea</taxon>
        <taxon>Rhabditida</taxon>
        <taxon>Spirurina</taxon>
        <taxon>Spiruromorpha</taxon>
        <taxon>Filarioidea</taxon>
        <taxon>Onchocercidae</taxon>
        <taxon>Loa</taxon>
    </lineage>
</organism>
<protein>
    <submittedName>
        <fullName evidence="8">Major facilitator superfamily transporter</fullName>
    </submittedName>
</protein>
<dbReference type="Pfam" id="PF00083">
    <property type="entry name" value="Sugar_tr"/>
    <property type="match status" value="1"/>
</dbReference>
<dbReference type="SUPFAM" id="SSF103473">
    <property type="entry name" value="MFS general substrate transporter"/>
    <property type="match status" value="1"/>
</dbReference>
<evidence type="ECO:0000256" key="3">
    <source>
        <dbReference type="ARBA" id="ARBA00022989"/>
    </source>
</evidence>
<dbReference type="InterPro" id="IPR020846">
    <property type="entry name" value="MFS_dom"/>
</dbReference>
<gene>
    <name evidence="8" type="ORF">LOAG_08123</name>
</gene>
<keyword evidence="2 6" id="KW-0812">Transmembrane</keyword>
<dbReference type="AlphaFoldDB" id="A0A1S0TUF5"/>
<feature type="transmembrane region" description="Helical" evidence="6">
    <location>
        <begin position="78"/>
        <end position="105"/>
    </location>
</feature>
<dbReference type="GO" id="GO:0016020">
    <property type="term" value="C:membrane"/>
    <property type="evidence" value="ECO:0007669"/>
    <property type="project" value="UniProtKB-SubCell"/>
</dbReference>
<sequence length="574" mass="63935">MLKDAKKEKEKPKSSKISISTEFKISDIQTCGNYVVYLTSFDIPVEYVKLGTTIQNIGLMVGAIVAGNLADIFGRKKVLLSFTVGLIIFLVVTPFSPSFIIFTIFRFFDMIFTGGKHCVCNPYFMENLPDKHRMWVATVITYSPNYIILAGIAYICKKWKILSWVAASIAIPDGYTAMADKKGKGDEASKAAVYIRKWDEKLTPEREEEIVAVVQDAAKEELVKMGKGKKNYYFYHLFSDWKLGSYAVVFATSLFSTSFISYGIAYNMDALAGTVYINVIILGAARWAINISAAGLEFSIQSVGRRLLHLVAVGFIVVIMGIIFVIYLLTWPRIDTYKAVVKAGGIGEGSIHAIIMFTRYASLLAAAMCTELFVLDAVQPTELFPTPVRSAGIAFIQTFNRLGTIVSPLVFIPSKHWPPAPFLLMLITSAADFLLYFFLVPETRGKKLPDNMPGEEHTVHNSHTQSSDPARDAKIEGQDSARKITSSTSRQDEKGTKRETKKKTDGVKGNKGDEKESSSDGRKSEEKKRKEEDKGDGEEMGEKKEGEKQQKSTEGSKPEKSTTESRKSEERREK</sequence>
<dbReference type="Gene3D" id="1.20.1250.20">
    <property type="entry name" value="MFS general substrate transporter like domains"/>
    <property type="match status" value="1"/>
</dbReference>
<feature type="transmembrane region" description="Helical" evidence="6">
    <location>
        <begin position="270"/>
        <end position="289"/>
    </location>
</feature>
<dbReference type="InterPro" id="IPR005829">
    <property type="entry name" value="Sugar_transporter_CS"/>
</dbReference>
<feature type="region of interest" description="Disordered" evidence="5">
    <location>
        <begin position="448"/>
        <end position="574"/>
    </location>
</feature>
<dbReference type="OMA" id="HCVCNPY"/>
<feature type="compositionally biased region" description="Basic and acidic residues" evidence="5">
    <location>
        <begin position="540"/>
        <end position="574"/>
    </location>
</feature>
<feature type="domain" description="Major facilitator superfamily (MFS) profile" evidence="7">
    <location>
        <begin position="1"/>
        <end position="444"/>
    </location>
</feature>
<reference evidence="8" key="1">
    <citation type="submission" date="2012-04" db="EMBL/GenBank/DDBJ databases">
        <title>The Genome Sequence of Loa loa.</title>
        <authorList>
            <consortium name="The Broad Institute Genome Sequencing Platform"/>
            <consortium name="Broad Institute Genome Sequencing Center for Infectious Disease"/>
            <person name="Nutman T.B."/>
            <person name="Fink D.L."/>
            <person name="Russ C."/>
            <person name="Young S."/>
            <person name="Zeng Q."/>
            <person name="Gargeya S."/>
            <person name="Alvarado L."/>
            <person name="Berlin A."/>
            <person name="Chapman S.B."/>
            <person name="Chen Z."/>
            <person name="Freedman E."/>
            <person name="Gellesch M."/>
            <person name="Goldberg J."/>
            <person name="Griggs A."/>
            <person name="Gujja S."/>
            <person name="Heilman E.R."/>
            <person name="Heiman D."/>
            <person name="Howarth C."/>
            <person name="Mehta T."/>
            <person name="Neiman D."/>
            <person name="Pearson M."/>
            <person name="Roberts A."/>
            <person name="Saif S."/>
            <person name="Shea T."/>
            <person name="Shenoy N."/>
            <person name="Sisk P."/>
            <person name="Stolte C."/>
            <person name="Sykes S."/>
            <person name="White J."/>
            <person name="Yandava C."/>
            <person name="Haas B."/>
            <person name="Henn M.R."/>
            <person name="Nusbaum C."/>
            <person name="Birren B."/>
        </authorList>
    </citation>
    <scope>NUCLEOTIDE SEQUENCE [LARGE SCALE GENOMIC DNA]</scope>
</reference>
<dbReference type="PROSITE" id="PS00216">
    <property type="entry name" value="SUGAR_TRANSPORT_1"/>
    <property type="match status" value="1"/>
</dbReference>
<dbReference type="InterPro" id="IPR005828">
    <property type="entry name" value="MFS_sugar_transport-like"/>
</dbReference>
<keyword evidence="3 6" id="KW-1133">Transmembrane helix</keyword>
<evidence type="ECO:0000256" key="2">
    <source>
        <dbReference type="ARBA" id="ARBA00022692"/>
    </source>
</evidence>
<evidence type="ECO:0000256" key="4">
    <source>
        <dbReference type="ARBA" id="ARBA00023136"/>
    </source>
</evidence>
<dbReference type="PANTHER" id="PTHR24064">
    <property type="entry name" value="SOLUTE CARRIER FAMILY 22 MEMBER"/>
    <property type="match status" value="1"/>
</dbReference>
<dbReference type="PROSITE" id="PS50850">
    <property type="entry name" value="MFS"/>
    <property type="match status" value="1"/>
</dbReference>
<feature type="compositionally biased region" description="Basic and acidic residues" evidence="5">
    <location>
        <begin position="469"/>
        <end position="482"/>
    </location>
</feature>
<dbReference type="EMBL" id="JH712140">
    <property type="protein sequence ID" value="EFO20369.1"/>
    <property type="molecule type" value="Genomic_DNA"/>
</dbReference>
<feature type="compositionally biased region" description="Basic and acidic residues" evidence="5">
    <location>
        <begin position="490"/>
        <end position="533"/>
    </location>
</feature>
<dbReference type="CTD" id="9945546"/>
<feature type="transmembrane region" description="Helical" evidence="6">
    <location>
        <begin position="134"/>
        <end position="156"/>
    </location>
</feature>
<comment type="subcellular location">
    <subcellularLocation>
        <location evidence="1">Membrane</location>
        <topology evidence="1">Multi-pass membrane protein</topology>
    </subcellularLocation>
</comment>
<accession>A0A1S0TUF5</accession>
<dbReference type="GeneID" id="9945546"/>
<evidence type="ECO:0000313" key="8">
    <source>
        <dbReference type="EMBL" id="EFO20369.1"/>
    </source>
</evidence>
<feature type="transmembrane region" description="Helical" evidence="6">
    <location>
        <begin position="243"/>
        <end position="264"/>
    </location>
</feature>
<name>A0A1S0TUF5_LOALO</name>
<keyword evidence="4 6" id="KW-0472">Membrane</keyword>
<dbReference type="OrthoDB" id="3936150at2759"/>
<dbReference type="GO" id="GO:0022857">
    <property type="term" value="F:transmembrane transporter activity"/>
    <property type="evidence" value="ECO:0007669"/>
    <property type="project" value="InterPro"/>
</dbReference>
<evidence type="ECO:0000259" key="7">
    <source>
        <dbReference type="PROSITE" id="PS50850"/>
    </source>
</evidence>
<feature type="compositionally biased region" description="Basic and acidic residues" evidence="5">
    <location>
        <begin position="448"/>
        <end position="459"/>
    </location>
</feature>
<evidence type="ECO:0000256" key="1">
    <source>
        <dbReference type="ARBA" id="ARBA00004141"/>
    </source>
</evidence>
<dbReference type="KEGG" id="loa:LOAG_08123"/>
<feature type="transmembrane region" description="Helical" evidence="6">
    <location>
        <begin position="310"/>
        <end position="331"/>
    </location>
</feature>
<dbReference type="RefSeq" id="XP_003143703.1">
    <property type="nucleotide sequence ID" value="XM_003143655.1"/>
</dbReference>
<dbReference type="InParanoid" id="A0A1S0TUF5"/>
<feature type="transmembrane region" description="Helical" evidence="6">
    <location>
        <begin position="420"/>
        <end position="439"/>
    </location>
</feature>
<evidence type="ECO:0000256" key="6">
    <source>
        <dbReference type="SAM" id="Phobius"/>
    </source>
</evidence>
<proteinExistence type="predicted"/>